<dbReference type="InterPro" id="IPR036634">
    <property type="entry name" value="PRD_sf"/>
</dbReference>
<evidence type="ECO:0000313" key="3">
    <source>
        <dbReference type="EMBL" id="KRL91459.1"/>
    </source>
</evidence>
<reference evidence="3 4" key="1">
    <citation type="journal article" date="2015" name="Genome Announc.">
        <title>Expanding the biotechnology potential of lactobacilli through comparative genomics of 213 strains and associated genera.</title>
        <authorList>
            <person name="Sun Z."/>
            <person name="Harris H.M."/>
            <person name="McCann A."/>
            <person name="Guo C."/>
            <person name="Argimon S."/>
            <person name="Zhang W."/>
            <person name="Yang X."/>
            <person name="Jeffery I.B."/>
            <person name="Cooney J.C."/>
            <person name="Kagawa T.F."/>
            <person name="Liu W."/>
            <person name="Song Y."/>
            <person name="Salvetti E."/>
            <person name="Wrobel A."/>
            <person name="Rasinkangas P."/>
            <person name="Parkhill J."/>
            <person name="Rea M.C."/>
            <person name="O'Sullivan O."/>
            <person name="Ritari J."/>
            <person name="Douillard F.P."/>
            <person name="Paul Ross R."/>
            <person name="Yang R."/>
            <person name="Briner A.E."/>
            <person name="Felis G.E."/>
            <person name="de Vos W.M."/>
            <person name="Barrangou R."/>
            <person name="Klaenhammer T.R."/>
            <person name="Caufield P.W."/>
            <person name="Cui Y."/>
            <person name="Zhang H."/>
            <person name="O'Toole P.W."/>
        </authorList>
    </citation>
    <scope>NUCLEOTIDE SEQUENCE [LARGE SCALE GENOMIC DNA]</scope>
    <source>
        <strain evidence="3 4">DSM 16043</strain>
    </source>
</reference>
<dbReference type="Gene3D" id="2.30.24.10">
    <property type="entry name" value="CAT RNA-binding domain"/>
    <property type="match status" value="1"/>
</dbReference>
<organism evidence="3 4">
    <name type="scientific">Lactobacillus kalixensis DSM 16043</name>
    <dbReference type="NCBI Taxonomy" id="1423763"/>
    <lineage>
        <taxon>Bacteria</taxon>
        <taxon>Bacillati</taxon>
        <taxon>Bacillota</taxon>
        <taxon>Bacilli</taxon>
        <taxon>Lactobacillales</taxon>
        <taxon>Lactobacillaceae</taxon>
        <taxon>Lactobacillus</taxon>
    </lineage>
</organism>
<dbReference type="SUPFAM" id="SSF50151">
    <property type="entry name" value="SacY-like RNA-binding domain"/>
    <property type="match status" value="1"/>
</dbReference>
<dbReference type="GO" id="GO:0006355">
    <property type="term" value="P:regulation of DNA-templated transcription"/>
    <property type="evidence" value="ECO:0007669"/>
    <property type="project" value="InterPro"/>
</dbReference>
<dbReference type="RefSeq" id="WP_057796998.1">
    <property type="nucleotide sequence ID" value="NZ_AZFM01000001.1"/>
</dbReference>
<evidence type="ECO:0000256" key="1">
    <source>
        <dbReference type="ARBA" id="ARBA00022737"/>
    </source>
</evidence>
<gene>
    <name evidence="3" type="ORF">FC46_GL000006</name>
</gene>
<protein>
    <submittedName>
        <fullName evidence="3">Transcription antiterminator</fullName>
    </submittedName>
</protein>
<dbReference type="SMART" id="SM01061">
    <property type="entry name" value="CAT_RBD"/>
    <property type="match status" value="1"/>
</dbReference>
<accession>A0A0R1UJL7</accession>
<dbReference type="AlphaFoldDB" id="A0A0R1UJL7"/>
<feature type="domain" description="PRD" evidence="2">
    <location>
        <begin position="168"/>
        <end position="280"/>
    </location>
</feature>
<dbReference type="EMBL" id="AZFM01000001">
    <property type="protein sequence ID" value="KRL91459.1"/>
    <property type="molecule type" value="Genomic_DNA"/>
</dbReference>
<keyword evidence="1" id="KW-0677">Repeat</keyword>
<dbReference type="PANTHER" id="PTHR30185">
    <property type="entry name" value="CRYPTIC BETA-GLUCOSIDE BGL OPERON ANTITERMINATOR"/>
    <property type="match status" value="1"/>
</dbReference>
<comment type="caution">
    <text evidence="3">The sequence shown here is derived from an EMBL/GenBank/DDBJ whole genome shotgun (WGS) entry which is preliminary data.</text>
</comment>
<dbReference type="PROSITE" id="PS51372">
    <property type="entry name" value="PRD_2"/>
    <property type="match status" value="2"/>
</dbReference>
<dbReference type="Pfam" id="PF00874">
    <property type="entry name" value="PRD"/>
    <property type="match status" value="2"/>
</dbReference>
<dbReference type="PATRIC" id="fig|1423763.3.peg.6"/>
<keyword evidence="4" id="KW-1185">Reference proteome</keyword>
<feature type="domain" description="PRD" evidence="2">
    <location>
        <begin position="61"/>
        <end position="167"/>
    </location>
</feature>
<dbReference type="PANTHER" id="PTHR30185:SF15">
    <property type="entry name" value="CRYPTIC BETA-GLUCOSIDE BGL OPERON ANTITERMINATOR"/>
    <property type="match status" value="1"/>
</dbReference>
<dbReference type="SUPFAM" id="SSF63520">
    <property type="entry name" value="PTS-regulatory domain, PRD"/>
    <property type="match status" value="2"/>
</dbReference>
<sequence length="280" mass="32299">MKFIKTLNNSAAIVEENGKEEIVLGKGIGFGLKKGDPIDDSKIERRFVTADDQEDFDQVKDISAATLDITGKVVKIAESLLGIDFNDYQYLALADHIDFALKRVQDNIDFNDSNVRWEVKNLYPKEYEVAQKMIELINKEGHTELPESESILMTYHLVNALSDDSQVQETVEITNLITDIVQIIQFAYSIQLDTESFNYSRFITHLRALLVRLIRGQKMDNEELDPSLLGFMSIKYHHAYETAERIATYLHSKMGWELSPDDKFYLVLHIWRVTSRQEKN</sequence>
<dbReference type="OrthoDB" id="9813552at2"/>
<evidence type="ECO:0000259" key="2">
    <source>
        <dbReference type="PROSITE" id="PS51372"/>
    </source>
</evidence>
<dbReference type="STRING" id="1423763.FC46_GL000006"/>
<dbReference type="InterPro" id="IPR004341">
    <property type="entry name" value="CAT_RNA-bd_dom"/>
</dbReference>
<evidence type="ECO:0000313" key="4">
    <source>
        <dbReference type="Proteomes" id="UP000051036"/>
    </source>
</evidence>
<name>A0A0R1UJL7_9LACO</name>
<dbReference type="Proteomes" id="UP000051036">
    <property type="component" value="Unassembled WGS sequence"/>
</dbReference>
<dbReference type="InterPro" id="IPR050661">
    <property type="entry name" value="BglG_antiterminators"/>
</dbReference>
<dbReference type="Gene3D" id="1.10.1790.10">
    <property type="entry name" value="PRD domain"/>
    <property type="match status" value="2"/>
</dbReference>
<dbReference type="InterPro" id="IPR036650">
    <property type="entry name" value="CAT_RNA-bd_dom_sf"/>
</dbReference>
<dbReference type="Pfam" id="PF03123">
    <property type="entry name" value="CAT_RBD"/>
    <property type="match status" value="1"/>
</dbReference>
<dbReference type="InterPro" id="IPR011608">
    <property type="entry name" value="PRD"/>
</dbReference>
<proteinExistence type="predicted"/>
<dbReference type="GO" id="GO:0003723">
    <property type="term" value="F:RNA binding"/>
    <property type="evidence" value="ECO:0007669"/>
    <property type="project" value="InterPro"/>
</dbReference>